<sequence>MSSVHGLEECKAFELVGSVARIDREQLHTVECQERDFVRPLTKFLLSVHWVWSSRSLARFHGNLTTLFSIPPSCPRTQAVNE</sequence>
<evidence type="ECO:0000313" key="1">
    <source>
        <dbReference type="EMBL" id="GFY38677.1"/>
    </source>
</evidence>
<reference evidence="1" key="1">
    <citation type="submission" date="2020-08" db="EMBL/GenBank/DDBJ databases">
        <title>Multicomponent nature underlies the extraordinary mechanical properties of spider dragline silk.</title>
        <authorList>
            <person name="Kono N."/>
            <person name="Nakamura H."/>
            <person name="Mori M."/>
            <person name="Yoshida Y."/>
            <person name="Ohtoshi R."/>
            <person name="Malay A.D."/>
            <person name="Moran D.A.P."/>
            <person name="Tomita M."/>
            <person name="Numata K."/>
            <person name="Arakawa K."/>
        </authorList>
    </citation>
    <scope>NUCLEOTIDE SEQUENCE</scope>
</reference>
<accession>A0A8X6WNY2</accession>
<dbReference type="Proteomes" id="UP000886998">
    <property type="component" value="Unassembled WGS sequence"/>
</dbReference>
<proteinExistence type="predicted"/>
<comment type="caution">
    <text evidence="1">The sequence shown here is derived from an EMBL/GenBank/DDBJ whole genome shotgun (WGS) entry which is preliminary data.</text>
</comment>
<gene>
    <name evidence="1" type="ORF">TNIN_6731</name>
</gene>
<dbReference type="AlphaFoldDB" id="A0A8X6WNY2"/>
<keyword evidence="2" id="KW-1185">Reference proteome</keyword>
<name>A0A8X6WNY2_9ARAC</name>
<evidence type="ECO:0000313" key="2">
    <source>
        <dbReference type="Proteomes" id="UP000886998"/>
    </source>
</evidence>
<dbReference type="EMBL" id="BMAV01000979">
    <property type="protein sequence ID" value="GFY38677.1"/>
    <property type="molecule type" value="Genomic_DNA"/>
</dbReference>
<protein>
    <submittedName>
        <fullName evidence="1">Uncharacterized protein</fullName>
    </submittedName>
</protein>
<organism evidence="1 2">
    <name type="scientific">Trichonephila inaurata madagascariensis</name>
    <dbReference type="NCBI Taxonomy" id="2747483"/>
    <lineage>
        <taxon>Eukaryota</taxon>
        <taxon>Metazoa</taxon>
        <taxon>Ecdysozoa</taxon>
        <taxon>Arthropoda</taxon>
        <taxon>Chelicerata</taxon>
        <taxon>Arachnida</taxon>
        <taxon>Araneae</taxon>
        <taxon>Araneomorphae</taxon>
        <taxon>Entelegynae</taxon>
        <taxon>Araneoidea</taxon>
        <taxon>Nephilidae</taxon>
        <taxon>Trichonephila</taxon>
        <taxon>Trichonephila inaurata</taxon>
    </lineage>
</organism>